<accession>A0A0A9DPF9</accession>
<sequence length="89" mass="9973">MNSCLHDHLAHSCNHGSSRGATCCYDFLILPIRLEAQIPELKLYQEKRLSFLEYLPEGILCIVCEKSGLKRLLKFDANDLGDADCLCAS</sequence>
<reference evidence="1" key="2">
    <citation type="journal article" date="2015" name="Data Brief">
        <title>Shoot transcriptome of the giant reed, Arundo donax.</title>
        <authorList>
            <person name="Barrero R.A."/>
            <person name="Guerrero F.D."/>
            <person name="Moolhuijzen P."/>
            <person name="Goolsby J.A."/>
            <person name="Tidwell J."/>
            <person name="Bellgard S.E."/>
            <person name="Bellgard M.I."/>
        </authorList>
    </citation>
    <scope>NUCLEOTIDE SEQUENCE</scope>
    <source>
        <tissue evidence="1">Shoot tissue taken approximately 20 cm above the soil surface</tissue>
    </source>
</reference>
<name>A0A0A9DPF9_ARUDO</name>
<evidence type="ECO:0000313" key="1">
    <source>
        <dbReference type="EMBL" id="JAD87545.1"/>
    </source>
</evidence>
<protein>
    <submittedName>
        <fullName evidence="1">Uncharacterized protein</fullName>
    </submittedName>
</protein>
<proteinExistence type="predicted"/>
<reference evidence="1" key="1">
    <citation type="submission" date="2014-09" db="EMBL/GenBank/DDBJ databases">
        <authorList>
            <person name="Magalhaes I.L.F."/>
            <person name="Oliveira U."/>
            <person name="Santos F.R."/>
            <person name="Vidigal T.H.D.A."/>
            <person name="Brescovit A.D."/>
            <person name="Santos A.J."/>
        </authorList>
    </citation>
    <scope>NUCLEOTIDE SEQUENCE</scope>
    <source>
        <tissue evidence="1">Shoot tissue taken approximately 20 cm above the soil surface</tissue>
    </source>
</reference>
<dbReference type="EMBL" id="GBRH01210350">
    <property type="protein sequence ID" value="JAD87545.1"/>
    <property type="molecule type" value="Transcribed_RNA"/>
</dbReference>
<organism evidence="1">
    <name type="scientific">Arundo donax</name>
    <name type="common">Giant reed</name>
    <name type="synonym">Donax arundinaceus</name>
    <dbReference type="NCBI Taxonomy" id="35708"/>
    <lineage>
        <taxon>Eukaryota</taxon>
        <taxon>Viridiplantae</taxon>
        <taxon>Streptophyta</taxon>
        <taxon>Embryophyta</taxon>
        <taxon>Tracheophyta</taxon>
        <taxon>Spermatophyta</taxon>
        <taxon>Magnoliopsida</taxon>
        <taxon>Liliopsida</taxon>
        <taxon>Poales</taxon>
        <taxon>Poaceae</taxon>
        <taxon>PACMAD clade</taxon>
        <taxon>Arundinoideae</taxon>
        <taxon>Arundineae</taxon>
        <taxon>Arundo</taxon>
    </lineage>
</organism>
<dbReference type="AlphaFoldDB" id="A0A0A9DPF9"/>